<dbReference type="Gene3D" id="2.20.70.10">
    <property type="match status" value="1"/>
</dbReference>
<dbReference type="AlphaFoldDB" id="G3UUS0"/>
<dbReference type="HOGENOM" id="CLU_1932341_0_0_1"/>
<dbReference type="PANTHER" id="PTHR17616">
    <property type="entry name" value="YES-ASSOCIATED PROTEIN YAP1 FAMILY MEMBER"/>
    <property type="match status" value="1"/>
</dbReference>
<protein>
    <recommendedName>
        <fullName evidence="8">WW domain-containing protein</fullName>
    </recommendedName>
</protein>
<feature type="domain" description="WW" evidence="8">
    <location>
        <begin position="13"/>
        <end position="46"/>
    </location>
</feature>
<dbReference type="SMART" id="SM00456">
    <property type="entry name" value="WW"/>
    <property type="match status" value="1"/>
</dbReference>
<dbReference type="PROSITE" id="PS01159">
    <property type="entry name" value="WW_DOMAIN_1"/>
    <property type="match status" value="1"/>
</dbReference>
<evidence type="ECO:0000256" key="7">
    <source>
        <dbReference type="SAM" id="MobiDB-lite"/>
    </source>
</evidence>
<proteinExistence type="predicted"/>
<dbReference type="GO" id="GO:0005923">
    <property type="term" value="C:bicellular tight junction"/>
    <property type="evidence" value="ECO:0007669"/>
    <property type="project" value="UniProtKB-SubCell"/>
</dbReference>
<keyword evidence="4" id="KW-0965">Cell junction</keyword>
<reference evidence="9" key="1">
    <citation type="journal article" date="2010" name="PLoS Biol.">
        <title>Multi-platform next-generation sequencing of the domestic turkey (Meleagris gallopavo): genome assembly and analysis.</title>
        <authorList>
            <person name="Dalloul R.A."/>
            <person name="Long J.A."/>
            <person name="Zimin A.V."/>
            <person name="Aslam L."/>
            <person name="Beal K."/>
            <person name="Blomberg L.A."/>
            <person name="Bouffard P."/>
            <person name="Burt D.W."/>
            <person name="Crasta O."/>
            <person name="Crooijmans R.P."/>
            <person name="Cooper K."/>
            <person name="Coulombe R.A."/>
            <person name="De S."/>
            <person name="Delany M.E."/>
            <person name="Dodgson J.B."/>
            <person name="Dong J.J."/>
            <person name="Evans C."/>
            <person name="Frederickson K.M."/>
            <person name="Flicek P."/>
            <person name="Florea L."/>
            <person name="Folkerts O."/>
            <person name="Groenen M.A."/>
            <person name="Harkins T.T."/>
            <person name="Herrero J."/>
            <person name="Hoffmann S."/>
            <person name="Megens H.J."/>
            <person name="Jiang A."/>
            <person name="de Jong P."/>
            <person name="Kaiser P."/>
            <person name="Kim H."/>
            <person name="Kim K.W."/>
            <person name="Kim S."/>
            <person name="Langenberger D."/>
            <person name="Lee M.K."/>
            <person name="Lee T."/>
            <person name="Mane S."/>
            <person name="Marcais G."/>
            <person name="Marz M."/>
            <person name="McElroy A.P."/>
            <person name="Modise T."/>
            <person name="Nefedov M."/>
            <person name="Notredame C."/>
            <person name="Paton I.R."/>
            <person name="Payne W.S."/>
            <person name="Pertea G."/>
            <person name="Prickett D."/>
            <person name="Puiu D."/>
            <person name="Qioa D."/>
            <person name="Raineri E."/>
            <person name="Ruffier M."/>
            <person name="Salzberg S.L."/>
            <person name="Schatz M.C."/>
            <person name="Scheuring C."/>
            <person name="Schmidt C.J."/>
            <person name="Schroeder S."/>
            <person name="Searle S.M."/>
            <person name="Smith E.J."/>
            <person name="Smith J."/>
            <person name="Sonstegard T.S."/>
            <person name="Stadler P.F."/>
            <person name="Tafer H."/>
            <person name="Tu Z.J."/>
            <person name="Van Tassell C.P."/>
            <person name="Vilella A.J."/>
            <person name="Williams K.P."/>
            <person name="Yorke J.A."/>
            <person name="Zhang L."/>
            <person name="Zhang H.B."/>
            <person name="Zhang X."/>
            <person name="Zhang Y."/>
            <person name="Reed K.M."/>
        </authorList>
    </citation>
    <scope>NUCLEOTIDE SEQUENCE [LARGE SCALE GENOMIC DNA]</scope>
</reference>
<feature type="region of interest" description="Disordered" evidence="7">
    <location>
        <begin position="1"/>
        <end position="20"/>
    </location>
</feature>
<evidence type="ECO:0000256" key="2">
    <source>
        <dbReference type="ARBA" id="ARBA00004435"/>
    </source>
</evidence>
<name>G3UUS0_MELGA</name>
<dbReference type="Proteomes" id="UP000001645">
    <property type="component" value="Unplaced"/>
</dbReference>
<keyword evidence="10" id="KW-1185">Reference proteome</keyword>
<keyword evidence="6" id="KW-0539">Nucleus</keyword>
<dbReference type="CDD" id="cd00201">
    <property type="entry name" value="WW"/>
    <property type="match status" value="1"/>
</dbReference>
<sequence>MVPPSWASVQTTTDLPSGWEERKDAKGRTYYVNHNNRTTTWTRPIIQVWRSVILLHLDSVGNIQIIFVRMGFMVCKDIYYI</sequence>
<dbReference type="GO" id="GO:0035329">
    <property type="term" value="P:hippo signaling"/>
    <property type="evidence" value="ECO:0007669"/>
    <property type="project" value="TreeGrafter"/>
</dbReference>
<evidence type="ECO:0000313" key="9">
    <source>
        <dbReference type="Ensembl" id="ENSMGAP00000019539.2"/>
    </source>
</evidence>
<dbReference type="InterPro" id="IPR036020">
    <property type="entry name" value="WW_dom_sf"/>
</dbReference>
<keyword evidence="5" id="KW-0963">Cytoplasm</keyword>
<dbReference type="GO" id="GO:0003713">
    <property type="term" value="F:transcription coactivator activity"/>
    <property type="evidence" value="ECO:0007669"/>
    <property type="project" value="TreeGrafter"/>
</dbReference>
<dbReference type="Ensembl" id="ENSMGAT00000019698.2">
    <property type="protein sequence ID" value="ENSMGAP00000019539.2"/>
    <property type="gene ID" value="ENSMGAG00000020171.1"/>
</dbReference>
<dbReference type="PROSITE" id="PS50020">
    <property type="entry name" value="WW_DOMAIN_2"/>
    <property type="match status" value="1"/>
</dbReference>
<dbReference type="GO" id="GO:0005737">
    <property type="term" value="C:cytoplasm"/>
    <property type="evidence" value="ECO:0007669"/>
    <property type="project" value="UniProtKB-SubCell"/>
</dbReference>
<dbReference type="Pfam" id="PF00397">
    <property type="entry name" value="WW"/>
    <property type="match status" value="1"/>
</dbReference>
<evidence type="ECO:0000256" key="1">
    <source>
        <dbReference type="ARBA" id="ARBA00004123"/>
    </source>
</evidence>
<dbReference type="GO" id="GO:0045944">
    <property type="term" value="P:positive regulation of transcription by RNA polymerase II"/>
    <property type="evidence" value="ECO:0007669"/>
    <property type="project" value="TreeGrafter"/>
</dbReference>
<dbReference type="InterPro" id="IPR001202">
    <property type="entry name" value="WW_dom"/>
</dbReference>
<reference evidence="9" key="2">
    <citation type="submission" date="2025-08" db="UniProtKB">
        <authorList>
            <consortium name="Ensembl"/>
        </authorList>
    </citation>
    <scope>IDENTIFICATION</scope>
</reference>
<evidence type="ECO:0000313" key="10">
    <source>
        <dbReference type="Proteomes" id="UP000001645"/>
    </source>
</evidence>
<dbReference type="PANTHER" id="PTHR17616:SF8">
    <property type="entry name" value="TRANSCRIPTIONAL COACTIVATOR YORKIE"/>
    <property type="match status" value="1"/>
</dbReference>
<dbReference type="InParanoid" id="G3UUS0"/>
<keyword evidence="4" id="KW-0796">Tight junction</keyword>
<accession>G3UUS0</accession>
<evidence type="ECO:0000256" key="3">
    <source>
        <dbReference type="ARBA" id="ARBA00004496"/>
    </source>
</evidence>
<organism evidence="9 10">
    <name type="scientific">Meleagris gallopavo</name>
    <name type="common">Wild turkey</name>
    <dbReference type="NCBI Taxonomy" id="9103"/>
    <lineage>
        <taxon>Eukaryota</taxon>
        <taxon>Metazoa</taxon>
        <taxon>Chordata</taxon>
        <taxon>Craniata</taxon>
        <taxon>Vertebrata</taxon>
        <taxon>Euteleostomi</taxon>
        <taxon>Archelosauria</taxon>
        <taxon>Archosauria</taxon>
        <taxon>Dinosauria</taxon>
        <taxon>Saurischia</taxon>
        <taxon>Theropoda</taxon>
        <taxon>Coelurosauria</taxon>
        <taxon>Aves</taxon>
        <taxon>Neognathae</taxon>
        <taxon>Galloanserae</taxon>
        <taxon>Galliformes</taxon>
        <taxon>Phasianidae</taxon>
        <taxon>Meleagridinae</taxon>
        <taxon>Meleagris</taxon>
    </lineage>
</organism>
<reference evidence="9" key="3">
    <citation type="submission" date="2025-09" db="UniProtKB">
        <authorList>
            <consortium name="Ensembl"/>
        </authorList>
    </citation>
    <scope>IDENTIFICATION</scope>
</reference>
<evidence type="ECO:0000256" key="4">
    <source>
        <dbReference type="ARBA" id="ARBA00022427"/>
    </source>
</evidence>
<dbReference type="GO" id="GO:0005634">
    <property type="term" value="C:nucleus"/>
    <property type="evidence" value="ECO:0007669"/>
    <property type="project" value="UniProtKB-SubCell"/>
</dbReference>
<dbReference type="SUPFAM" id="SSF51045">
    <property type="entry name" value="WW domain"/>
    <property type="match status" value="1"/>
</dbReference>
<evidence type="ECO:0000256" key="6">
    <source>
        <dbReference type="ARBA" id="ARBA00023242"/>
    </source>
</evidence>
<comment type="subcellular location">
    <subcellularLocation>
        <location evidence="2">Cell junction</location>
        <location evidence="2">Tight junction</location>
    </subcellularLocation>
    <subcellularLocation>
        <location evidence="3">Cytoplasm</location>
    </subcellularLocation>
    <subcellularLocation>
        <location evidence="1">Nucleus</location>
    </subcellularLocation>
</comment>
<evidence type="ECO:0000259" key="8">
    <source>
        <dbReference type="PROSITE" id="PS50020"/>
    </source>
</evidence>
<dbReference type="InterPro" id="IPR051583">
    <property type="entry name" value="YAP1"/>
</dbReference>
<evidence type="ECO:0000256" key="5">
    <source>
        <dbReference type="ARBA" id="ARBA00022490"/>
    </source>
</evidence>